<feature type="transmembrane region" description="Helical" evidence="1">
    <location>
        <begin position="143"/>
        <end position="159"/>
    </location>
</feature>
<sequence>MTSAYSDGVHERPAVAVDAPVRSTPTTERVLAPDLARGMMLLLIALAHVPWFIYDAPAGLALLHPADGNLADRIAQAATLIVVDARTHTMFGFLFAYGVVQMHTRQTSRGTPHKQARRLLRTRHWWLLLFGAVHALLLWQGDILGTYGLIGLIMVPLFLGRSDRTLAIWLGILLALGAVIAIGTALAPTPATVPATADFQRTSIAETGYLAAAAIRLPSWLFGLFAGVFTLALPTAFLIGMLAARHRLLEEPSRHLPLLRRLAVAGISIGWAAGAVLALVHVGVLDPAYGTAVGAVHFYTGIFTGVGYAALFGLFAHWITTRGRERALPVRALVALGRRSLSGYLAQSVVWGLFLAAWGLGLGAYLSSWTAVPVALGTWLLTVAGALLLDRAGRRGPAETLLRTLTYRKADRHRPADAAPATPERTEG</sequence>
<feature type="transmembrane region" description="Helical" evidence="1">
    <location>
        <begin position="296"/>
        <end position="320"/>
    </location>
</feature>
<feature type="transmembrane region" description="Helical" evidence="1">
    <location>
        <begin position="120"/>
        <end position="137"/>
    </location>
</feature>
<gene>
    <name evidence="3" type="ORF">ACFO4E_18305</name>
</gene>
<dbReference type="InterPro" id="IPR052529">
    <property type="entry name" value="Bact_Transport_Assoc"/>
</dbReference>
<keyword evidence="4" id="KW-1185">Reference proteome</keyword>
<comment type="caution">
    <text evidence="3">The sequence shown here is derived from an EMBL/GenBank/DDBJ whole genome shotgun (WGS) entry which is preliminary data.</text>
</comment>
<proteinExistence type="predicted"/>
<evidence type="ECO:0000313" key="4">
    <source>
        <dbReference type="Proteomes" id="UP001595923"/>
    </source>
</evidence>
<dbReference type="Proteomes" id="UP001595923">
    <property type="component" value="Unassembled WGS sequence"/>
</dbReference>
<feature type="transmembrane region" description="Helical" evidence="1">
    <location>
        <begin position="220"/>
        <end position="242"/>
    </location>
</feature>
<reference evidence="4" key="1">
    <citation type="journal article" date="2019" name="Int. J. Syst. Evol. Microbiol.">
        <title>The Global Catalogue of Microorganisms (GCM) 10K type strain sequencing project: providing services to taxonomists for standard genome sequencing and annotation.</title>
        <authorList>
            <consortium name="The Broad Institute Genomics Platform"/>
            <consortium name="The Broad Institute Genome Sequencing Center for Infectious Disease"/>
            <person name="Wu L."/>
            <person name="Ma J."/>
        </authorList>
    </citation>
    <scope>NUCLEOTIDE SEQUENCE [LARGE SCALE GENOMIC DNA]</scope>
    <source>
        <strain evidence="4">XZYJ18</strain>
    </source>
</reference>
<feature type="transmembrane region" description="Helical" evidence="1">
    <location>
        <begin position="341"/>
        <end position="360"/>
    </location>
</feature>
<keyword evidence="1" id="KW-1133">Transmembrane helix</keyword>
<keyword evidence="1" id="KW-0472">Membrane</keyword>
<organism evidence="3 4">
    <name type="scientific">Nocardiopsis mangrovi</name>
    <dbReference type="NCBI Taxonomy" id="1179818"/>
    <lineage>
        <taxon>Bacteria</taxon>
        <taxon>Bacillati</taxon>
        <taxon>Actinomycetota</taxon>
        <taxon>Actinomycetes</taxon>
        <taxon>Streptosporangiales</taxon>
        <taxon>Nocardiopsidaceae</taxon>
        <taxon>Nocardiopsis</taxon>
    </lineage>
</organism>
<dbReference type="Pfam" id="PF04235">
    <property type="entry name" value="DUF418"/>
    <property type="match status" value="1"/>
</dbReference>
<feature type="transmembrane region" description="Helical" evidence="1">
    <location>
        <begin position="74"/>
        <end position="100"/>
    </location>
</feature>
<feature type="transmembrane region" description="Helical" evidence="1">
    <location>
        <begin position="366"/>
        <end position="389"/>
    </location>
</feature>
<dbReference type="RefSeq" id="WP_378576413.1">
    <property type="nucleotide sequence ID" value="NZ_JBHSFQ010000018.1"/>
</dbReference>
<dbReference type="InterPro" id="IPR007349">
    <property type="entry name" value="DUF418"/>
</dbReference>
<feature type="transmembrane region" description="Helical" evidence="1">
    <location>
        <begin position="35"/>
        <end position="54"/>
    </location>
</feature>
<dbReference type="EMBL" id="JBHSFQ010000018">
    <property type="protein sequence ID" value="MFC4563817.1"/>
    <property type="molecule type" value="Genomic_DNA"/>
</dbReference>
<evidence type="ECO:0000259" key="2">
    <source>
        <dbReference type="Pfam" id="PF04235"/>
    </source>
</evidence>
<feature type="transmembrane region" description="Helical" evidence="1">
    <location>
        <begin position="166"/>
        <end position="187"/>
    </location>
</feature>
<accession>A0ABV9DZC6</accession>
<keyword evidence="1" id="KW-0812">Transmembrane</keyword>
<evidence type="ECO:0000313" key="3">
    <source>
        <dbReference type="EMBL" id="MFC4563817.1"/>
    </source>
</evidence>
<evidence type="ECO:0000256" key="1">
    <source>
        <dbReference type="SAM" id="Phobius"/>
    </source>
</evidence>
<dbReference type="PANTHER" id="PTHR30590">
    <property type="entry name" value="INNER MEMBRANE PROTEIN"/>
    <property type="match status" value="1"/>
</dbReference>
<protein>
    <submittedName>
        <fullName evidence="3">DUF418 domain-containing protein</fullName>
    </submittedName>
</protein>
<dbReference type="PANTHER" id="PTHR30590:SF2">
    <property type="entry name" value="INNER MEMBRANE PROTEIN"/>
    <property type="match status" value="1"/>
</dbReference>
<feature type="transmembrane region" description="Helical" evidence="1">
    <location>
        <begin position="262"/>
        <end position="284"/>
    </location>
</feature>
<name>A0ABV9DZC6_9ACTN</name>
<feature type="domain" description="DUF418" evidence="2">
    <location>
        <begin position="243"/>
        <end position="409"/>
    </location>
</feature>